<proteinExistence type="predicted"/>
<evidence type="ECO:0000313" key="1">
    <source>
        <dbReference type="EMBL" id="GLQ10490.1"/>
    </source>
</evidence>
<reference evidence="1" key="2">
    <citation type="submission" date="2023-01" db="EMBL/GenBank/DDBJ databases">
        <title>Draft genome sequence of Devosia yakushimensis strain NBRC 103855.</title>
        <authorList>
            <person name="Sun Q."/>
            <person name="Mori K."/>
        </authorList>
    </citation>
    <scope>NUCLEOTIDE SEQUENCE</scope>
    <source>
        <strain evidence="1">NBRC 103855</strain>
    </source>
</reference>
<reference evidence="1" key="1">
    <citation type="journal article" date="2014" name="Int. J. Syst. Evol. Microbiol.">
        <title>Complete genome of a new Firmicutes species belonging to the dominant human colonic microbiota ('Ruminococcus bicirculans') reveals two chromosomes and a selective capacity to utilize plant glucans.</title>
        <authorList>
            <consortium name="NISC Comparative Sequencing Program"/>
            <person name="Wegmann U."/>
            <person name="Louis P."/>
            <person name="Goesmann A."/>
            <person name="Henrissat B."/>
            <person name="Duncan S.H."/>
            <person name="Flint H.J."/>
        </authorList>
    </citation>
    <scope>NUCLEOTIDE SEQUENCE</scope>
    <source>
        <strain evidence="1">NBRC 103855</strain>
    </source>
</reference>
<dbReference type="PANTHER" id="PTHR31902:SF22">
    <property type="entry name" value="SLL1203 PROTEIN"/>
    <property type="match status" value="1"/>
</dbReference>
<sequence>MSKHLFCRDVCLERGEPLAGTGNMAERFIFVRWPRGKWRVPRFESADMGPALSRAIQGAMKQGIHVALVDRVGETDTLPMLQANGMVADFDGEDELAAAIERVTAGEPLAGRPDPRPILLCCTDSRRDACCARFGFATYKALVAAADPAEIQILQATHVGGCRFAASLVLLPVQRRYARLTPEQVPEFLATIRRGDIYLPAYRGQAGLPEAAQVAQHAAMVWSASHSAGAAVQMEAVEWPEPADGLDFVAPLRIGGQRYDVHMRTEIIPVSGRCTALSEEEPELTPRWRALEVVSAR</sequence>
<name>A0ABQ5UFF2_9HYPH</name>
<comment type="caution">
    <text evidence="1">The sequence shown here is derived from an EMBL/GenBank/DDBJ whole genome shotgun (WGS) entry which is preliminary data.</text>
</comment>
<dbReference type="RefSeq" id="WP_284391120.1">
    <property type="nucleotide sequence ID" value="NZ_BSNG01000001.1"/>
</dbReference>
<keyword evidence="2" id="KW-1185">Reference proteome</keyword>
<dbReference type="EMBL" id="BSNG01000001">
    <property type="protein sequence ID" value="GLQ10490.1"/>
    <property type="molecule type" value="Genomic_DNA"/>
</dbReference>
<gene>
    <name evidence="1" type="ORF">GCM10007913_24220</name>
</gene>
<dbReference type="Gene3D" id="3.40.30.10">
    <property type="entry name" value="Glutaredoxin"/>
    <property type="match status" value="1"/>
</dbReference>
<organism evidence="1 2">
    <name type="scientific">Devosia yakushimensis</name>
    <dbReference type="NCBI Taxonomy" id="470028"/>
    <lineage>
        <taxon>Bacteria</taxon>
        <taxon>Pseudomonadati</taxon>
        <taxon>Pseudomonadota</taxon>
        <taxon>Alphaproteobacteria</taxon>
        <taxon>Hyphomicrobiales</taxon>
        <taxon>Devosiaceae</taxon>
        <taxon>Devosia</taxon>
    </lineage>
</organism>
<dbReference type="Proteomes" id="UP001161406">
    <property type="component" value="Unassembled WGS sequence"/>
</dbReference>
<accession>A0ABQ5UFF2</accession>
<evidence type="ECO:0000313" key="2">
    <source>
        <dbReference type="Proteomes" id="UP001161406"/>
    </source>
</evidence>
<evidence type="ECO:0008006" key="3">
    <source>
        <dbReference type="Google" id="ProtNLM"/>
    </source>
</evidence>
<dbReference type="InterPro" id="IPR036249">
    <property type="entry name" value="Thioredoxin-like_sf"/>
</dbReference>
<dbReference type="InterPro" id="IPR009737">
    <property type="entry name" value="Aim32/Apd1-like"/>
</dbReference>
<dbReference type="SUPFAM" id="SSF52833">
    <property type="entry name" value="Thioredoxin-like"/>
    <property type="match status" value="1"/>
</dbReference>
<dbReference type="PANTHER" id="PTHR31902">
    <property type="entry name" value="ACTIN PATCHES DISTAL PROTEIN 1"/>
    <property type="match status" value="1"/>
</dbReference>
<dbReference type="Pfam" id="PF06999">
    <property type="entry name" value="Suc_Fer-like"/>
    <property type="match status" value="1"/>
</dbReference>
<protein>
    <recommendedName>
        <fullName evidence="3">Sucrase ferredoxin</fullName>
    </recommendedName>
</protein>